<proteinExistence type="predicted"/>
<sequence>MKVILANKLIRFLFLMLILLIMYVYVYPISCALMDYKSKLEELNKQNDYKLIANDQIIRINNSSATFSLNKLNLNQQLKCKQFGEYHSFCIAPEFVESSYGIKTLTLEQAVHCADVFRLGLLLSDIPCKDMIFDVLAVKPKEFGFFDDYKIIRKELFKFDMRSSIVTPNTIDEFIVLTENETYYVFKTSKKNDYQIFVYWDQDYVYKIETEISDKDILIESLKKIKI</sequence>
<evidence type="ECO:0000313" key="3">
    <source>
        <dbReference type="Proteomes" id="UP000231843"/>
    </source>
</evidence>
<evidence type="ECO:0000313" key="2">
    <source>
        <dbReference type="EMBL" id="PJZ76302.1"/>
    </source>
</evidence>
<keyword evidence="1" id="KW-1133">Transmembrane helix</keyword>
<comment type="caution">
    <text evidence="2">The sequence shown here is derived from an EMBL/GenBank/DDBJ whole genome shotgun (WGS) entry which is preliminary data.</text>
</comment>
<keyword evidence="1" id="KW-0812">Transmembrane</keyword>
<reference evidence="2 3" key="1">
    <citation type="submission" date="2017-07" db="EMBL/GenBank/DDBJ databases">
        <title>Leptospira spp. isolated from tropical soils.</title>
        <authorList>
            <person name="Thibeaux R."/>
            <person name="Iraola G."/>
            <person name="Ferres I."/>
            <person name="Bierque E."/>
            <person name="Girault D."/>
            <person name="Soupe-Gilbert M.-E."/>
            <person name="Picardeau M."/>
            <person name="Goarant C."/>
        </authorList>
    </citation>
    <scope>NUCLEOTIDE SEQUENCE [LARGE SCALE GENOMIC DNA]</scope>
    <source>
        <strain evidence="2 3">ES4-C-A1</strain>
    </source>
</reference>
<accession>A0A2M9ZW55</accession>
<keyword evidence="1" id="KW-0472">Membrane</keyword>
<protein>
    <submittedName>
        <fullName evidence="2">Uncharacterized protein</fullName>
    </submittedName>
</protein>
<dbReference type="Proteomes" id="UP000231843">
    <property type="component" value="Unassembled WGS sequence"/>
</dbReference>
<evidence type="ECO:0000256" key="1">
    <source>
        <dbReference type="SAM" id="Phobius"/>
    </source>
</evidence>
<organism evidence="2 3">
    <name type="scientific">Leptospira neocaledonica</name>
    <dbReference type="NCBI Taxonomy" id="2023192"/>
    <lineage>
        <taxon>Bacteria</taxon>
        <taxon>Pseudomonadati</taxon>
        <taxon>Spirochaetota</taxon>
        <taxon>Spirochaetia</taxon>
        <taxon>Leptospirales</taxon>
        <taxon>Leptospiraceae</taxon>
        <taxon>Leptospira</taxon>
    </lineage>
</organism>
<name>A0A2M9ZW55_9LEPT</name>
<dbReference type="EMBL" id="NPEA01000007">
    <property type="protein sequence ID" value="PJZ76302.1"/>
    <property type="molecule type" value="Genomic_DNA"/>
</dbReference>
<gene>
    <name evidence="2" type="ORF">CH365_12980</name>
</gene>
<feature type="transmembrane region" description="Helical" evidence="1">
    <location>
        <begin position="12"/>
        <end position="30"/>
    </location>
</feature>
<keyword evidence="3" id="KW-1185">Reference proteome</keyword>
<dbReference type="AlphaFoldDB" id="A0A2M9ZW55"/>